<feature type="transmembrane region" description="Helical" evidence="11">
    <location>
        <begin position="29"/>
        <end position="53"/>
    </location>
</feature>
<dbReference type="Proteomes" id="UP000182444">
    <property type="component" value="Chromosome 1F"/>
</dbReference>
<evidence type="ECO:0000256" key="3">
    <source>
        <dbReference type="ARBA" id="ARBA00022448"/>
    </source>
</evidence>
<dbReference type="SMART" id="SM00665">
    <property type="entry name" value="B561"/>
    <property type="match status" value="1"/>
</dbReference>
<keyword evidence="7" id="KW-0249">Electron transport</keyword>
<dbReference type="VEuPathDB" id="FungiDB:YALI0_F24145g"/>
<dbReference type="EMBL" id="CP017558">
    <property type="protein sequence ID" value="AOW07635.1"/>
    <property type="molecule type" value="Genomic_DNA"/>
</dbReference>
<evidence type="ECO:0000256" key="6">
    <source>
        <dbReference type="ARBA" id="ARBA00022723"/>
    </source>
</evidence>
<dbReference type="GO" id="GO:0046872">
    <property type="term" value="F:metal ion binding"/>
    <property type="evidence" value="ECO:0007669"/>
    <property type="project" value="UniProtKB-KW"/>
</dbReference>
<evidence type="ECO:0000256" key="7">
    <source>
        <dbReference type="ARBA" id="ARBA00022982"/>
    </source>
</evidence>
<feature type="transmembrane region" description="Helical" evidence="11">
    <location>
        <begin position="59"/>
        <end position="80"/>
    </location>
</feature>
<dbReference type="InterPro" id="IPR006593">
    <property type="entry name" value="Cyt_b561/ferric_Rdtase_TM"/>
</dbReference>
<dbReference type="PROSITE" id="PS50939">
    <property type="entry name" value="CYTOCHROME_B561"/>
    <property type="match status" value="1"/>
</dbReference>
<keyword evidence="4" id="KW-0349">Heme</keyword>
<evidence type="ECO:0000313" key="14">
    <source>
        <dbReference type="EMBL" id="RDW27669.1"/>
    </source>
</evidence>
<dbReference type="RefSeq" id="XP_505818.1">
    <property type="nucleotide sequence ID" value="XM_505818.1"/>
</dbReference>
<sequence>MSDRQNLLGNEGVSTESRAELKRQTLSNLYTGTAIPVQIGLLLVIGSVLYGVLTTPIILFSYHPIFNSLGFFLLGQGILITQPEPRSAAQKQVGGELHGILNSLSVLAYCVGAGVILYNKEKNHAEHFYSWHGTFGIITYGALVLVMLVGAAQFWWPIEVFGSVHKGRAIYKFHRVGGYLVWGLTAFTILLALESDFNHNALHISYYTVAPGLALVALFFFKRANFSRMKIFG</sequence>
<comment type="subcellular location">
    <subcellularLocation>
        <location evidence="2">Membrane</location>
        <topology evidence="2">Multi-pass membrane protein</topology>
    </subcellularLocation>
</comment>
<dbReference type="VEuPathDB" id="FungiDB:YALI1_F31568g"/>
<feature type="transmembrane region" description="Helical" evidence="11">
    <location>
        <begin position="100"/>
        <end position="119"/>
    </location>
</feature>
<evidence type="ECO:0000256" key="1">
    <source>
        <dbReference type="ARBA" id="ARBA00001970"/>
    </source>
</evidence>
<keyword evidence="6" id="KW-0479">Metal-binding</keyword>
<evidence type="ECO:0000256" key="9">
    <source>
        <dbReference type="ARBA" id="ARBA00023004"/>
    </source>
</evidence>
<protein>
    <submittedName>
        <fullName evidence="14">Eukaryotic cytochrome b561-domain-containing protein</fullName>
    </submittedName>
</protein>
<evidence type="ECO:0000313" key="15">
    <source>
        <dbReference type="Proteomes" id="UP000182444"/>
    </source>
</evidence>
<evidence type="ECO:0000256" key="8">
    <source>
        <dbReference type="ARBA" id="ARBA00022989"/>
    </source>
</evidence>
<evidence type="ECO:0000256" key="11">
    <source>
        <dbReference type="SAM" id="Phobius"/>
    </source>
</evidence>
<dbReference type="Proteomes" id="UP000256601">
    <property type="component" value="Unassembled WGS sequence"/>
</dbReference>
<evidence type="ECO:0000256" key="5">
    <source>
        <dbReference type="ARBA" id="ARBA00022692"/>
    </source>
</evidence>
<gene>
    <name evidence="14" type="ORF">B0I71DRAFT_128738</name>
    <name evidence="13" type="ORF">YALI1_F31568g</name>
</gene>
<evidence type="ECO:0000259" key="12">
    <source>
        <dbReference type="PROSITE" id="PS50939"/>
    </source>
</evidence>
<dbReference type="GO" id="GO:0016020">
    <property type="term" value="C:membrane"/>
    <property type="evidence" value="ECO:0007669"/>
    <property type="project" value="UniProtKB-SubCell"/>
</dbReference>
<evidence type="ECO:0000256" key="4">
    <source>
        <dbReference type="ARBA" id="ARBA00022617"/>
    </source>
</evidence>
<feature type="transmembrane region" description="Helical" evidence="11">
    <location>
        <begin position="204"/>
        <end position="221"/>
    </location>
</feature>
<evidence type="ECO:0000313" key="16">
    <source>
        <dbReference type="Proteomes" id="UP000256601"/>
    </source>
</evidence>
<dbReference type="EMBL" id="KZ858960">
    <property type="protein sequence ID" value="RDW27669.1"/>
    <property type="molecule type" value="Genomic_DNA"/>
</dbReference>
<dbReference type="GeneID" id="2908725"/>
<evidence type="ECO:0000256" key="10">
    <source>
        <dbReference type="ARBA" id="ARBA00023136"/>
    </source>
</evidence>
<dbReference type="Gene3D" id="1.20.120.1770">
    <property type="match status" value="1"/>
</dbReference>
<keyword evidence="8 11" id="KW-1133">Transmembrane helix</keyword>
<feature type="transmembrane region" description="Helical" evidence="11">
    <location>
        <begin position="131"/>
        <end position="156"/>
    </location>
</feature>
<dbReference type="GO" id="GO:0140575">
    <property type="term" value="F:transmembrane monodehydroascorbate reductase activity"/>
    <property type="evidence" value="ECO:0007669"/>
    <property type="project" value="InterPro"/>
</dbReference>
<accession>A0A1D8NPT1</accession>
<dbReference type="InterPro" id="IPR045150">
    <property type="entry name" value="CYB561D1/2"/>
</dbReference>
<keyword evidence="5 11" id="KW-0812">Transmembrane</keyword>
<dbReference type="AlphaFoldDB" id="A0A1D8NPT1"/>
<keyword evidence="3" id="KW-0813">Transport</keyword>
<feature type="transmembrane region" description="Helical" evidence="11">
    <location>
        <begin position="176"/>
        <end position="192"/>
    </location>
</feature>
<dbReference type="eggNOG" id="ENOG502S87A">
    <property type="taxonomic scope" value="Eukaryota"/>
</dbReference>
<proteinExistence type="predicted"/>
<evidence type="ECO:0000313" key="13">
    <source>
        <dbReference type="EMBL" id="AOW07635.1"/>
    </source>
</evidence>
<name>A0A1D8NPT1_YARLL</name>
<reference evidence="13 15" key="1">
    <citation type="journal article" date="2016" name="PLoS ONE">
        <title>Sequence Assembly of Yarrowia lipolytica Strain W29/CLIB89 Shows Transposable Element Diversity.</title>
        <authorList>
            <person name="Magnan C."/>
            <person name="Yu J."/>
            <person name="Chang I."/>
            <person name="Jahn E."/>
            <person name="Kanomata Y."/>
            <person name="Wu J."/>
            <person name="Zeller M."/>
            <person name="Oakes M."/>
            <person name="Baldi P."/>
            <person name="Sandmeyer S."/>
        </authorList>
    </citation>
    <scope>NUCLEOTIDE SEQUENCE [LARGE SCALE GENOMIC DNA]</scope>
    <source>
        <strain evidence="13">CLIB89</strain>
        <strain evidence="15">CLIB89(W29)</strain>
    </source>
</reference>
<dbReference type="CDD" id="cd08761">
    <property type="entry name" value="Cyt_b561_CYB561D2_like"/>
    <property type="match status" value="1"/>
</dbReference>
<evidence type="ECO:0000256" key="2">
    <source>
        <dbReference type="ARBA" id="ARBA00004141"/>
    </source>
</evidence>
<dbReference type="KEGG" id="yli:2908725"/>
<reference evidence="14 16" key="2">
    <citation type="submission" date="2018-07" db="EMBL/GenBank/DDBJ databases">
        <title>Draft Genome Assemblies for Five Robust Yarrowia lipolytica Strains Exhibiting High Lipid Production and Pentose Sugar Utilization and Sugar Alcohol Secretion from Undetoxified Lignocellulosic Biomass Hydrolysates.</title>
        <authorList>
            <consortium name="DOE Joint Genome Institute"/>
            <person name="Walker C."/>
            <person name="Ryu S."/>
            <person name="Na H."/>
            <person name="Zane M."/>
            <person name="LaButti K."/>
            <person name="Lipzen A."/>
            <person name="Haridas S."/>
            <person name="Barry K."/>
            <person name="Grigoriev I.V."/>
            <person name="Quarterman J."/>
            <person name="Slininger P."/>
            <person name="Dien B."/>
            <person name="Trinh C.T."/>
        </authorList>
    </citation>
    <scope>NUCLEOTIDE SEQUENCE [LARGE SCALE GENOMIC DNA]</scope>
    <source>
        <strain evidence="14 16">YB392</strain>
    </source>
</reference>
<keyword evidence="9" id="KW-0408">Iron</keyword>
<dbReference type="PANTHER" id="PTHR15422:SF45">
    <property type="entry name" value="CYTOCHROME B561 DOMAIN-CONTAINING PROTEIN"/>
    <property type="match status" value="1"/>
</dbReference>
<dbReference type="OMA" id="WASIFLH"/>
<organism evidence="13 15">
    <name type="scientific">Yarrowia lipolytica</name>
    <name type="common">Candida lipolytica</name>
    <dbReference type="NCBI Taxonomy" id="4952"/>
    <lineage>
        <taxon>Eukaryota</taxon>
        <taxon>Fungi</taxon>
        <taxon>Dikarya</taxon>
        <taxon>Ascomycota</taxon>
        <taxon>Saccharomycotina</taxon>
        <taxon>Dipodascomycetes</taxon>
        <taxon>Dipodascales</taxon>
        <taxon>Dipodascales incertae sedis</taxon>
        <taxon>Yarrowia</taxon>
    </lineage>
</organism>
<dbReference type="Pfam" id="PF03188">
    <property type="entry name" value="Cytochrom_B561"/>
    <property type="match status" value="1"/>
</dbReference>
<dbReference type="PANTHER" id="PTHR15422">
    <property type="entry name" value="OS05G0565100 PROTEIN"/>
    <property type="match status" value="1"/>
</dbReference>
<feature type="domain" description="Cytochrome b561" evidence="12">
    <location>
        <begin position="25"/>
        <end position="229"/>
    </location>
</feature>
<dbReference type="OrthoDB" id="432881at2759"/>
<comment type="cofactor">
    <cofactor evidence="1">
        <name>heme b</name>
        <dbReference type="ChEBI" id="CHEBI:60344"/>
    </cofactor>
</comment>
<keyword evidence="10 11" id="KW-0472">Membrane</keyword>